<sequence>MPPTPISLREDQWEGSKPGKFFQRGRLLKIDEIEKAMARKEYADDVRDGESSLSMLRIIRAQKDNPIMHCMMKTPARLEVSRLQHVTGRDGFQGIFNDGSFKGKPKKISENNTEEWRCFSWWSVAVPRDTISSIRRVGFEELPCISEQVSLMKMRIYNQFANSPVFKDGSRYGNFKFSFSVEDLVTAYQDQHCSGGPAVFRILGTWTYQQEILHTVLVHGPQYDHLFQDLPEITRDTQQSVYQREDGVFMFNLESTSITFTLRLDSQGHVEGLTGSRRSQCVWNNPSFAFFLPEGGPLKLDISRENLGACKDVKPVMQSRGDRVPVKEATKLIQSHFQARDGSQGIKNGISTLPGDNSLEMRSPKRRRQLDDHHSA</sequence>
<evidence type="ECO:0000313" key="2">
    <source>
        <dbReference type="EMBL" id="KAJ1121097.1"/>
    </source>
</evidence>
<comment type="caution">
    <text evidence="2">The sequence shown here is derived from an EMBL/GenBank/DDBJ whole genome shotgun (WGS) entry which is preliminary data.</text>
</comment>
<proteinExistence type="predicted"/>
<organism evidence="2 3">
    <name type="scientific">Pleurodeles waltl</name>
    <name type="common">Iberian ribbed newt</name>
    <dbReference type="NCBI Taxonomy" id="8319"/>
    <lineage>
        <taxon>Eukaryota</taxon>
        <taxon>Metazoa</taxon>
        <taxon>Chordata</taxon>
        <taxon>Craniata</taxon>
        <taxon>Vertebrata</taxon>
        <taxon>Euteleostomi</taxon>
        <taxon>Amphibia</taxon>
        <taxon>Batrachia</taxon>
        <taxon>Caudata</taxon>
        <taxon>Salamandroidea</taxon>
        <taxon>Salamandridae</taxon>
        <taxon>Pleurodelinae</taxon>
        <taxon>Pleurodeles</taxon>
    </lineage>
</organism>
<evidence type="ECO:0000256" key="1">
    <source>
        <dbReference type="SAM" id="MobiDB-lite"/>
    </source>
</evidence>
<accession>A0AAV7P1K4</accession>
<feature type="region of interest" description="Disordered" evidence="1">
    <location>
        <begin position="342"/>
        <end position="376"/>
    </location>
</feature>
<dbReference type="EMBL" id="JANPWB010000012">
    <property type="protein sequence ID" value="KAJ1121097.1"/>
    <property type="molecule type" value="Genomic_DNA"/>
</dbReference>
<keyword evidence="3" id="KW-1185">Reference proteome</keyword>
<name>A0AAV7P1K4_PLEWA</name>
<dbReference type="Proteomes" id="UP001066276">
    <property type="component" value="Chromosome 8"/>
</dbReference>
<reference evidence="2" key="1">
    <citation type="journal article" date="2022" name="bioRxiv">
        <title>Sequencing and chromosome-scale assembly of the giantPleurodeles waltlgenome.</title>
        <authorList>
            <person name="Brown T."/>
            <person name="Elewa A."/>
            <person name="Iarovenko S."/>
            <person name="Subramanian E."/>
            <person name="Araus A.J."/>
            <person name="Petzold A."/>
            <person name="Susuki M."/>
            <person name="Suzuki K.-i.T."/>
            <person name="Hayashi T."/>
            <person name="Toyoda A."/>
            <person name="Oliveira C."/>
            <person name="Osipova E."/>
            <person name="Leigh N.D."/>
            <person name="Simon A."/>
            <person name="Yun M.H."/>
        </authorList>
    </citation>
    <scope>NUCLEOTIDE SEQUENCE</scope>
    <source>
        <strain evidence="2">20211129_DDA</strain>
        <tissue evidence="2">Liver</tissue>
    </source>
</reference>
<evidence type="ECO:0000313" key="3">
    <source>
        <dbReference type="Proteomes" id="UP001066276"/>
    </source>
</evidence>
<protein>
    <submittedName>
        <fullName evidence="2">Uncharacterized protein</fullName>
    </submittedName>
</protein>
<feature type="compositionally biased region" description="Polar residues" evidence="1">
    <location>
        <begin position="345"/>
        <end position="355"/>
    </location>
</feature>
<gene>
    <name evidence="2" type="ORF">NDU88_009225</name>
</gene>
<dbReference type="AlphaFoldDB" id="A0AAV7P1K4"/>